<name>A0ABQ5Z3V4_9SPHN</name>
<accession>A0ABQ5Z3V4</accession>
<protein>
    <recommendedName>
        <fullName evidence="4">DUF4230 domain-containing protein</fullName>
    </recommendedName>
</protein>
<comment type="caution">
    <text evidence="2">The sequence shown here is derived from an EMBL/GenBank/DDBJ whole genome shotgun (WGS) entry which is preliminary data.</text>
</comment>
<keyword evidence="1" id="KW-0812">Transmembrane</keyword>
<dbReference type="Pfam" id="PF14014">
    <property type="entry name" value="DUF4230"/>
    <property type="match status" value="1"/>
</dbReference>
<proteinExistence type="predicted"/>
<organism evidence="2 3">
    <name type="scientific">Sphingomonas astaxanthinifaciens DSM 22298</name>
    <dbReference type="NCBI Taxonomy" id="1123267"/>
    <lineage>
        <taxon>Bacteria</taxon>
        <taxon>Pseudomonadati</taxon>
        <taxon>Pseudomonadota</taxon>
        <taxon>Alphaproteobacteria</taxon>
        <taxon>Sphingomonadales</taxon>
        <taxon>Sphingomonadaceae</taxon>
        <taxon>Sphingomonas</taxon>
    </lineage>
</organism>
<feature type="transmembrane region" description="Helical" evidence="1">
    <location>
        <begin position="7"/>
        <end position="25"/>
    </location>
</feature>
<keyword evidence="1" id="KW-0472">Membrane</keyword>
<evidence type="ECO:0000256" key="1">
    <source>
        <dbReference type="SAM" id="Phobius"/>
    </source>
</evidence>
<dbReference type="Proteomes" id="UP001156703">
    <property type="component" value="Unassembled WGS sequence"/>
</dbReference>
<dbReference type="EMBL" id="BSOO01000009">
    <property type="protein sequence ID" value="GLR47474.1"/>
    <property type="molecule type" value="Genomic_DNA"/>
</dbReference>
<evidence type="ECO:0008006" key="4">
    <source>
        <dbReference type="Google" id="ProtNLM"/>
    </source>
</evidence>
<dbReference type="InterPro" id="IPR025324">
    <property type="entry name" value="DUF4230"/>
</dbReference>
<evidence type="ECO:0000313" key="3">
    <source>
        <dbReference type="Proteomes" id="UP001156703"/>
    </source>
</evidence>
<reference evidence="3" key="1">
    <citation type="journal article" date="2019" name="Int. J. Syst. Evol. Microbiol.">
        <title>The Global Catalogue of Microorganisms (GCM) 10K type strain sequencing project: providing services to taxonomists for standard genome sequencing and annotation.</title>
        <authorList>
            <consortium name="The Broad Institute Genomics Platform"/>
            <consortium name="The Broad Institute Genome Sequencing Center for Infectious Disease"/>
            <person name="Wu L."/>
            <person name="Ma J."/>
        </authorList>
    </citation>
    <scope>NUCLEOTIDE SEQUENCE [LARGE SCALE GENOMIC DNA]</scope>
    <source>
        <strain evidence="3">NBRC 102146</strain>
    </source>
</reference>
<dbReference type="RefSeq" id="WP_051676593.1">
    <property type="nucleotide sequence ID" value="NZ_BSOO01000009.1"/>
</dbReference>
<gene>
    <name evidence="2" type="ORF">GCM10007925_11860</name>
</gene>
<evidence type="ECO:0000313" key="2">
    <source>
        <dbReference type="EMBL" id="GLR47474.1"/>
    </source>
</evidence>
<sequence>MEGLKRYWPLLLLAALLLGGIGWWVNRQAEKAQVEEELAQAQGIVRVLSATFANKAALKVGEVNGTLDVTSVDPGAIPALRSAQKATIPYSVGYTLDLSALGADDYRWDPASRTLVIRVPLVTAEPPNIDEAKRSVHGTSGIFVTRGASTNLARRASQLATAEAGRIAAEPKNLAKAQANAETVVADLAKAPLDAAGLGPVTVRVVTPASGVRDGERWDVSRSIEQVLAERRQAR</sequence>
<keyword evidence="3" id="KW-1185">Reference proteome</keyword>
<keyword evidence="1" id="KW-1133">Transmembrane helix</keyword>